<feature type="transmembrane region" description="Helical" evidence="1">
    <location>
        <begin position="67"/>
        <end position="89"/>
    </location>
</feature>
<dbReference type="RefSeq" id="WP_116417462.1">
    <property type="nucleotide sequence ID" value="NZ_NBXC01000008.1"/>
</dbReference>
<sequence>MNTRPARVIRGLAAALFAVFVASFSHVAGGGTAPGTVGLVLALAFSAVVCVGLAGKSLSIIRLSASVALSQLVLHALFSVGANAGDATLTVSGMGHHGSMLVSISEGTAAAAATFCSWMWVAHVLAAVVTVLALRRGEGAFWGLVSLAGRRFTRLVRPLFVEPRPVLRPDRSRFSLEPDHPRDLGIFLGRLRHRGPPVCVRIAS</sequence>
<evidence type="ECO:0008006" key="5">
    <source>
        <dbReference type="Google" id="ProtNLM"/>
    </source>
</evidence>
<comment type="caution">
    <text evidence="3">The sequence shown here is derived from an EMBL/GenBank/DDBJ whole genome shotgun (WGS) entry which is preliminary data.</text>
</comment>
<feature type="transmembrane region" description="Helical" evidence="1">
    <location>
        <begin position="37"/>
        <end position="55"/>
    </location>
</feature>
<dbReference type="Proteomes" id="UP000257080">
    <property type="component" value="Unassembled WGS sequence"/>
</dbReference>
<evidence type="ECO:0000313" key="4">
    <source>
        <dbReference type="Proteomes" id="UP000257080"/>
    </source>
</evidence>
<keyword evidence="1" id="KW-0812">Transmembrane</keyword>
<feature type="signal peptide" evidence="2">
    <location>
        <begin position="1"/>
        <end position="27"/>
    </location>
</feature>
<organism evidence="3 4">
    <name type="scientific">Subtercola boreus</name>
    <dbReference type="NCBI Taxonomy" id="120213"/>
    <lineage>
        <taxon>Bacteria</taxon>
        <taxon>Bacillati</taxon>
        <taxon>Actinomycetota</taxon>
        <taxon>Actinomycetes</taxon>
        <taxon>Micrococcales</taxon>
        <taxon>Microbacteriaceae</taxon>
        <taxon>Subtercola</taxon>
    </lineage>
</organism>
<gene>
    <name evidence="3" type="ORF">B7R25_02735</name>
</gene>
<protein>
    <recommendedName>
        <fullName evidence="5">MFS transporter</fullName>
    </recommendedName>
</protein>
<feature type="chain" id="PRO_5017781251" description="MFS transporter" evidence="2">
    <location>
        <begin position="28"/>
        <end position="204"/>
    </location>
</feature>
<keyword evidence="1" id="KW-0472">Membrane</keyword>
<reference evidence="3 4" key="1">
    <citation type="submission" date="2017-04" db="EMBL/GenBank/DDBJ databases">
        <title>Comparative genome analysis of Subtercola boreus.</title>
        <authorList>
            <person name="Cho Y.-J."/>
            <person name="Cho A."/>
            <person name="Kim O.-S."/>
            <person name="Lee J.-I."/>
        </authorList>
    </citation>
    <scope>NUCLEOTIDE SEQUENCE [LARGE SCALE GENOMIC DNA]</scope>
    <source>
        <strain evidence="3 4">P28004</strain>
    </source>
</reference>
<dbReference type="EMBL" id="NBXE01000008">
    <property type="protein sequence ID" value="RFA28664.1"/>
    <property type="molecule type" value="Genomic_DNA"/>
</dbReference>
<keyword evidence="1" id="KW-1133">Transmembrane helix</keyword>
<proteinExistence type="predicted"/>
<evidence type="ECO:0000256" key="2">
    <source>
        <dbReference type="SAM" id="SignalP"/>
    </source>
</evidence>
<keyword evidence="2" id="KW-0732">Signal</keyword>
<accession>A0A3E0WFE0</accession>
<evidence type="ECO:0000313" key="3">
    <source>
        <dbReference type="EMBL" id="RFA28664.1"/>
    </source>
</evidence>
<evidence type="ECO:0000256" key="1">
    <source>
        <dbReference type="SAM" id="Phobius"/>
    </source>
</evidence>
<dbReference type="OrthoDB" id="5125396at2"/>
<dbReference type="AlphaFoldDB" id="A0A3E0WFE0"/>
<feature type="transmembrane region" description="Helical" evidence="1">
    <location>
        <begin position="109"/>
        <end position="134"/>
    </location>
</feature>
<name>A0A3E0WFE0_9MICO</name>